<evidence type="ECO:0000313" key="4">
    <source>
        <dbReference type="Proteomes" id="UP000242519"/>
    </source>
</evidence>
<organism evidence="3 4">
    <name type="scientific">Diplocarpon coronariae</name>
    <dbReference type="NCBI Taxonomy" id="2795749"/>
    <lineage>
        <taxon>Eukaryota</taxon>
        <taxon>Fungi</taxon>
        <taxon>Dikarya</taxon>
        <taxon>Ascomycota</taxon>
        <taxon>Pezizomycotina</taxon>
        <taxon>Leotiomycetes</taxon>
        <taxon>Helotiales</taxon>
        <taxon>Drepanopezizaceae</taxon>
        <taxon>Diplocarpon</taxon>
    </lineage>
</organism>
<feature type="region of interest" description="Disordered" evidence="1">
    <location>
        <begin position="33"/>
        <end position="78"/>
    </location>
</feature>
<proteinExistence type="predicted"/>
<sequence length="177" mass="20077">MATPMAAKQYTKLANQLPFQLTRFFKRYPPQAIVSAPSSTPSADSAASSAEQTAAGQDGLTVPSPFRSQKHPVTGKWHDPVYSLRRQADLLKLARKHGVEELMPFSVKSTEERLRRRVENGIRVKGTGVGQRVKGKESERTLKGRLEKRRKAMLEMPQMIQTWKERGHGRGWKKWPK</sequence>
<dbReference type="Proteomes" id="UP000242519">
    <property type="component" value="Unassembled WGS sequence"/>
</dbReference>
<evidence type="ECO:0000259" key="2">
    <source>
        <dbReference type="Pfam" id="PF18126"/>
    </source>
</evidence>
<reference evidence="3 4" key="1">
    <citation type="submission" date="2017-04" db="EMBL/GenBank/DDBJ databases">
        <title>Draft genome sequence of Marssonina coronaria NL1: causal agent of apple blotch.</title>
        <authorList>
            <person name="Cheng Q."/>
        </authorList>
    </citation>
    <scope>NUCLEOTIDE SEQUENCE [LARGE SCALE GENOMIC DNA]</scope>
    <source>
        <strain evidence="3 4">NL1</strain>
    </source>
</reference>
<accession>A0A218ZI40</accession>
<evidence type="ECO:0000313" key="3">
    <source>
        <dbReference type="EMBL" id="OWP07492.1"/>
    </source>
</evidence>
<dbReference type="PANTHER" id="PTHR28041:SF1">
    <property type="entry name" value="LARGE RIBOSOMAL SUBUNIT PROTEIN ML59"/>
    <property type="match status" value="1"/>
</dbReference>
<comment type="caution">
    <text evidence="3">The sequence shown here is derived from an EMBL/GenBank/DDBJ whole genome shotgun (WGS) entry which is preliminary data.</text>
</comment>
<keyword evidence="4" id="KW-1185">Reference proteome</keyword>
<name>A0A218ZI40_9HELO</name>
<dbReference type="GO" id="GO:0005762">
    <property type="term" value="C:mitochondrial large ribosomal subunit"/>
    <property type="evidence" value="ECO:0007669"/>
    <property type="project" value="InterPro"/>
</dbReference>
<feature type="domain" description="Large ribosomal subunit protein mL59" evidence="2">
    <location>
        <begin position="20"/>
        <end position="165"/>
    </location>
</feature>
<evidence type="ECO:0000256" key="1">
    <source>
        <dbReference type="SAM" id="MobiDB-lite"/>
    </source>
</evidence>
<dbReference type="InterPro" id="IPR040922">
    <property type="entry name" value="Ribosomal_mL59_dom"/>
</dbReference>
<dbReference type="InParanoid" id="A0A218ZI40"/>
<dbReference type="InterPro" id="IPR037507">
    <property type="entry name" value="Ribosomal_mL59"/>
</dbReference>
<feature type="compositionally biased region" description="Low complexity" evidence="1">
    <location>
        <begin position="35"/>
        <end position="55"/>
    </location>
</feature>
<gene>
    <name evidence="3" type="ORF">B2J93_8944</name>
</gene>
<dbReference type="PANTHER" id="PTHR28041">
    <property type="entry name" value="54S RIBOSOMAL PROTEIN L25, MITOCHONDRIAL"/>
    <property type="match status" value="1"/>
</dbReference>
<protein>
    <recommendedName>
        <fullName evidence="2">Large ribosomal subunit protein mL59 domain-containing protein</fullName>
    </recommendedName>
</protein>
<dbReference type="EMBL" id="MZNU01000003">
    <property type="protein sequence ID" value="OWP07492.1"/>
    <property type="molecule type" value="Genomic_DNA"/>
</dbReference>
<dbReference type="OrthoDB" id="18529at2759"/>
<dbReference type="STRING" id="503106.A0A218ZI40"/>
<dbReference type="GO" id="GO:0003735">
    <property type="term" value="F:structural constituent of ribosome"/>
    <property type="evidence" value="ECO:0007669"/>
    <property type="project" value="InterPro"/>
</dbReference>
<dbReference type="AlphaFoldDB" id="A0A218ZI40"/>
<dbReference type="FunCoup" id="A0A218ZI40">
    <property type="interactions" value="71"/>
</dbReference>
<dbReference type="Pfam" id="PF18126">
    <property type="entry name" value="Mitoc_mL59"/>
    <property type="match status" value="1"/>
</dbReference>